<name>A0A127K016_9BURK</name>
<organism evidence="3 4">
    <name type="scientific">Ramlibacter tataouinensis</name>
    <dbReference type="NCBI Taxonomy" id="94132"/>
    <lineage>
        <taxon>Bacteria</taxon>
        <taxon>Pseudomonadati</taxon>
        <taxon>Pseudomonadota</taxon>
        <taxon>Betaproteobacteria</taxon>
        <taxon>Burkholderiales</taxon>
        <taxon>Comamonadaceae</taxon>
        <taxon>Ramlibacter</taxon>
    </lineage>
</organism>
<sequence>MKQLLVPSLLAVAFGAAFAKLPAPDDATKAKAAETTARAAWQAKMDGYQLCKSQDKVVAVYQKNAGKNGGKPAPTPVAAQPAASGATPAAAPPSPCTDPGPFAYTPPEQKPLEASGAHSPPPTAASPPSVKAESAQMAPAQKK</sequence>
<keyword evidence="2" id="KW-0732">Signal</keyword>
<feature type="region of interest" description="Disordered" evidence="1">
    <location>
        <begin position="64"/>
        <end position="143"/>
    </location>
</feature>
<accession>A0A127K016</accession>
<feature type="chain" id="PRO_5007449945" evidence="2">
    <location>
        <begin position="20"/>
        <end position="143"/>
    </location>
</feature>
<dbReference type="PATRIC" id="fig|94132.3.peg.3466"/>
<dbReference type="AlphaFoldDB" id="A0A127K016"/>
<dbReference type="Proteomes" id="UP000070433">
    <property type="component" value="Chromosome"/>
</dbReference>
<dbReference type="RefSeq" id="WP_061503895.1">
    <property type="nucleotide sequence ID" value="NZ_CP010951.1"/>
</dbReference>
<evidence type="ECO:0000256" key="2">
    <source>
        <dbReference type="SAM" id="SignalP"/>
    </source>
</evidence>
<evidence type="ECO:0000256" key="1">
    <source>
        <dbReference type="SAM" id="MobiDB-lite"/>
    </source>
</evidence>
<dbReference type="EMBL" id="CP010951">
    <property type="protein sequence ID" value="AMO25529.1"/>
    <property type="molecule type" value="Genomic_DNA"/>
</dbReference>
<feature type="compositionally biased region" description="Low complexity" evidence="1">
    <location>
        <begin position="76"/>
        <end position="89"/>
    </location>
</feature>
<keyword evidence="4" id="KW-1185">Reference proteome</keyword>
<evidence type="ECO:0000313" key="3">
    <source>
        <dbReference type="EMBL" id="AMO25529.1"/>
    </source>
</evidence>
<proteinExistence type="predicted"/>
<protein>
    <submittedName>
        <fullName evidence="3">Uncharacterized protein</fullName>
    </submittedName>
</protein>
<feature type="signal peptide" evidence="2">
    <location>
        <begin position="1"/>
        <end position="19"/>
    </location>
</feature>
<evidence type="ECO:0000313" key="4">
    <source>
        <dbReference type="Proteomes" id="UP000070433"/>
    </source>
</evidence>
<gene>
    <name evidence="3" type="ORF">UC35_16965</name>
</gene>
<reference evidence="3 4" key="1">
    <citation type="journal article" date="2014" name="Int. J. Syst. Evol. Microbiol.">
        <title>Ramlibacter solisilvae sp. nov., isolated from forest soil, and emended description of the genus Ramlibacter.</title>
        <authorList>
            <person name="Lee H.J."/>
            <person name="Lee S.H."/>
            <person name="Lee S.S."/>
            <person name="Lee J.S."/>
            <person name="Kim Y."/>
            <person name="Kim S.C."/>
            <person name="Jeon C.O."/>
        </authorList>
    </citation>
    <scope>NUCLEOTIDE SEQUENCE [LARGE SCALE GENOMIC DNA]</scope>
    <source>
        <strain evidence="3 4">5-10</strain>
    </source>
</reference>